<evidence type="ECO:0000256" key="1">
    <source>
        <dbReference type="SAM" id="Phobius"/>
    </source>
</evidence>
<reference evidence="2" key="1">
    <citation type="submission" date="2021-01" db="EMBL/GenBank/DDBJ databases">
        <authorList>
            <person name="Corre E."/>
            <person name="Pelletier E."/>
            <person name="Niang G."/>
            <person name="Scheremetjew M."/>
            <person name="Finn R."/>
            <person name="Kale V."/>
            <person name="Holt S."/>
            <person name="Cochrane G."/>
            <person name="Meng A."/>
            <person name="Brown T."/>
            <person name="Cohen L."/>
        </authorList>
    </citation>
    <scope>NUCLEOTIDE SEQUENCE</scope>
    <source>
        <strain evidence="2">CCCM811</strain>
    </source>
</reference>
<sequence length="125" mass="13343">MANDVTLMTSVAGCIISLLVAQHMALRLSVFAVLMTSIGYHGFSRRKGGLVHKIDIATVAVCVAVHVSHCPDYYFATLASHYGGTIFMFGCAHNIGEKAWYLTSVAHACGAFSNFALSNAMAEVL</sequence>
<feature type="transmembrane region" description="Helical" evidence="1">
    <location>
        <begin position="15"/>
        <end position="38"/>
    </location>
</feature>
<gene>
    <name evidence="2" type="ORF">LGLO00237_LOCUS27965</name>
</gene>
<accession>A0A6V3RSE2</accession>
<dbReference type="EMBL" id="HBIV01039407">
    <property type="protein sequence ID" value="CAE0676187.1"/>
    <property type="molecule type" value="Transcribed_RNA"/>
</dbReference>
<name>A0A6V3RSE2_9EUKA</name>
<proteinExistence type="predicted"/>
<keyword evidence="1" id="KW-1133">Transmembrane helix</keyword>
<organism evidence="2">
    <name type="scientific">Lotharella globosa</name>
    <dbReference type="NCBI Taxonomy" id="91324"/>
    <lineage>
        <taxon>Eukaryota</taxon>
        <taxon>Sar</taxon>
        <taxon>Rhizaria</taxon>
        <taxon>Cercozoa</taxon>
        <taxon>Chlorarachniophyceae</taxon>
        <taxon>Lotharella</taxon>
    </lineage>
</organism>
<keyword evidence="1" id="KW-0812">Transmembrane</keyword>
<protein>
    <submittedName>
        <fullName evidence="2">Uncharacterized protein</fullName>
    </submittedName>
</protein>
<dbReference type="AlphaFoldDB" id="A0A6V3RSE2"/>
<keyword evidence="1" id="KW-0472">Membrane</keyword>
<evidence type="ECO:0000313" key="2">
    <source>
        <dbReference type="EMBL" id="CAE0676187.1"/>
    </source>
</evidence>